<proteinExistence type="predicted"/>
<feature type="coiled-coil region" evidence="1">
    <location>
        <begin position="146"/>
        <end position="231"/>
    </location>
</feature>
<dbReference type="Proteomes" id="UP000075225">
    <property type="component" value="Unassembled WGS sequence"/>
</dbReference>
<gene>
    <name evidence="2" type="ORF">TGPRC2_222350B</name>
</gene>
<dbReference type="OrthoDB" id="345870at2759"/>
<evidence type="ECO:0000313" key="2">
    <source>
        <dbReference type="EMBL" id="KYK69181.1"/>
    </source>
</evidence>
<dbReference type="EMBL" id="AHZP02000885">
    <property type="protein sequence ID" value="KYK69181.1"/>
    <property type="molecule type" value="Genomic_DNA"/>
</dbReference>
<keyword evidence="1" id="KW-0175">Coiled coil</keyword>
<reference evidence="3" key="1">
    <citation type="submission" date="2016-03" db="EMBL/GenBank/DDBJ databases">
        <authorList>
            <person name="Sibley D."/>
            <person name="Venepally P."/>
            <person name="Karamycheva S."/>
            <person name="Hadjithomas M."/>
            <person name="Khan A."/>
            <person name="Brunk B."/>
            <person name="Roos D."/>
            <person name="Caler E."/>
            <person name="Lorenzi H."/>
        </authorList>
    </citation>
    <scope>NUCLEOTIDE SEQUENCE [LARGE SCALE GENOMIC DNA]</scope>
    <source>
        <strain evidence="3">TgCatPRC2</strain>
    </source>
</reference>
<evidence type="ECO:0000313" key="3">
    <source>
        <dbReference type="Proteomes" id="UP000075225"/>
    </source>
</evidence>
<dbReference type="AlphaFoldDB" id="A0A151HIS5"/>
<feature type="coiled-coil region" evidence="1">
    <location>
        <begin position="1"/>
        <end position="42"/>
    </location>
</feature>
<sequence length="231" mass="27520">LEALTREVRELTLRVQEEKEMKELLNSQLNDAYEELADARSEHRVRGFAGASGARLRGMRGLPAFEARWMEPEHPTAQTAIRSQQEFELLLQEERARRHTMFEQYERHMKVMRKNHHKEKLETKKKVLSQVEFLIKKYRRLASDAVAVAKRERERVAEERKRARELAERACKNFEADLKGRTKTALEQYRRLVQEAHTAAKQEREELHNKCKELQETVDNERREFDTLIVR</sequence>
<feature type="non-terminal residue" evidence="2">
    <location>
        <position position="231"/>
    </location>
</feature>
<accession>A0A151HIS5</accession>
<comment type="caution">
    <text evidence="2">The sequence shown here is derived from an EMBL/GenBank/DDBJ whole genome shotgun (WGS) entry which is preliminary data.</text>
</comment>
<evidence type="ECO:0000256" key="1">
    <source>
        <dbReference type="SAM" id="Coils"/>
    </source>
</evidence>
<name>A0A151HIS5_TOXGO</name>
<feature type="non-terminal residue" evidence="2">
    <location>
        <position position="1"/>
    </location>
</feature>
<dbReference type="VEuPathDB" id="ToxoDB:TGPRC2_222350B"/>
<protein>
    <submittedName>
        <fullName evidence="2">Uncharacterized protein</fullName>
    </submittedName>
</protein>
<organism evidence="2 3">
    <name type="scientific">Toxoplasma gondii TgCatPRC2</name>
    <dbReference type="NCBI Taxonomy" id="1130821"/>
    <lineage>
        <taxon>Eukaryota</taxon>
        <taxon>Sar</taxon>
        <taxon>Alveolata</taxon>
        <taxon>Apicomplexa</taxon>
        <taxon>Conoidasida</taxon>
        <taxon>Coccidia</taxon>
        <taxon>Eucoccidiorida</taxon>
        <taxon>Eimeriorina</taxon>
        <taxon>Sarcocystidae</taxon>
        <taxon>Toxoplasma</taxon>
    </lineage>
</organism>